<dbReference type="PANTHER" id="PTHR30146">
    <property type="entry name" value="LACI-RELATED TRANSCRIPTIONAL REPRESSOR"/>
    <property type="match status" value="1"/>
</dbReference>
<name>A0ABS2A7J3_9ACTN</name>
<dbReference type="Proteomes" id="UP000632138">
    <property type="component" value="Unassembled WGS sequence"/>
</dbReference>
<keyword evidence="6" id="KW-1185">Reference proteome</keyword>
<dbReference type="SMART" id="SM00354">
    <property type="entry name" value="HTH_LACI"/>
    <property type="match status" value="1"/>
</dbReference>
<dbReference type="CDD" id="cd06267">
    <property type="entry name" value="PBP1_LacI_sugar_binding-like"/>
    <property type="match status" value="1"/>
</dbReference>
<dbReference type="Pfam" id="PF13377">
    <property type="entry name" value="Peripla_BP_3"/>
    <property type="match status" value="1"/>
</dbReference>
<dbReference type="SUPFAM" id="SSF53822">
    <property type="entry name" value="Periplasmic binding protein-like I"/>
    <property type="match status" value="1"/>
</dbReference>
<dbReference type="PANTHER" id="PTHR30146:SF153">
    <property type="entry name" value="LACTOSE OPERON REPRESSOR"/>
    <property type="match status" value="1"/>
</dbReference>
<dbReference type="Pfam" id="PF00356">
    <property type="entry name" value="LacI"/>
    <property type="match status" value="1"/>
</dbReference>
<dbReference type="InterPro" id="IPR000843">
    <property type="entry name" value="HTH_LacI"/>
</dbReference>
<accession>A0ABS2A7J3</accession>
<dbReference type="Gene3D" id="3.40.50.2300">
    <property type="match status" value="2"/>
</dbReference>
<dbReference type="RefSeq" id="WP_203375665.1">
    <property type="nucleotide sequence ID" value="NZ_JAENHP010000002.1"/>
</dbReference>
<reference evidence="5 6" key="1">
    <citation type="submission" date="2021-01" db="EMBL/GenBank/DDBJ databases">
        <title>Actinoplanes sp. nov. LDG1-06 isolated from lichen.</title>
        <authorList>
            <person name="Saeng-In P."/>
            <person name="Phongsopitanun W."/>
            <person name="Kanchanasin P."/>
            <person name="Yuki M."/>
            <person name="Kudo T."/>
            <person name="Ohkuma M."/>
            <person name="Tanasupawat S."/>
        </authorList>
    </citation>
    <scope>NUCLEOTIDE SEQUENCE [LARGE SCALE GENOMIC DNA]</scope>
    <source>
        <strain evidence="5 6">LDG1-06</strain>
    </source>
</reference>
<protein>
    <submittedName>
        <fullName evidence="5">LacI family DNA-binding transcriptional regulator</fullName>
    </submittedName>
</protein>
<comment type="caution">
    <text evidence="5">The sequence shown here is derived from an EMBL/GenBank/DDBJ whole genome shotgun (WGS) entry which is preliminary data.</text>
</comment>
<proteinExistence type="predicted"/>
<dbReference type="SUPFAM" id="SSF47413">
    <property type="entry name" value="lambda repressor-like DNA-binding domains"/>
    <property type="match status" value="1"/>
</dbReference>
<dbReference type="PROSITE" id="PS50932">
    <property type="entry name" value="HTH_LACI_2"/>
    <property type="match status" value="1"/>
</dbReference>
<dbReference type="InterPro" id="IPR010982">
    <property type="entry name" value="Lambda_DNA-bd_dom_sf"/>
</dbReference>
<dbReference type="PROSITE" id="PS00356">
    <property type="entry name" value="HTH_LACI_1"/>
    <property type="match status" value="1"/>
</dbReference>
<dbReference type="CDD" id="cd01392">
    <property type="entry name" value="HTH_LacI"/>
    <property type="match status" value="1"/>
</dbReference>
<sequence>MRDATLRDVASRAGVSIRTVSNVVNGYAPVSDALRAKVETALTELDYRPNLIARNLKQGRSGMLCLVVPELDVPYFAELARAVIAAGRRHGYAVMVDQTDADPSRERELLTRNSRLTLFDGLILSPLTLSAQELRERGNKTPVVLLGEHLFDGSFSHVAIDNVAAARDATAHLISLGRTRIAAIGDQPYRTGETAQLRTAGYRQALEHAGLPYDPALVRPTERFHRRLGATAATALMALPHPPDAIFCYNDLLAMGALRGLRSAGVRVPDDVAVIGIDGIEEGEFSTPSLSTVVPDKQQIATLAVESLVALIEGGTPPAPAEVRAAHTLLPRESTLGAI</sequence>
<organism evidence="5 6">
    <name type="scientific">Paractinoplanes ovalisporus</name>
    <dbReference type="NCBI Taxonomy" id="2810368"/>
    <lineage>
        <taxon>Bacteria</taxon>
        <taxon>Bacillati</taxon>
        <taxon>Actinomycetota</taxon>
        <taxon>Actinomycetes</taxon>
        <taxon>Micromonosporales</taxon>
        <taxon>Micromonosporaceae</taxon>
        <taxon>Paractinoplanes</taxon>
    </lineage>
</organism>
<gene>
    <name evidence="5" type="ORF">JIG36_09620</name>
</gene>
<evidence type="ECO:0000259" key="4">
    <source>
        <dbReference type="PROSITE" id="PS50932"/>
    </source>
</evidence>
<keyword evidence="3" id="KW-0804">Transcription</keyword>
<dbReference type="InterPro" id="IPR028082">
    <property type="entry name" value="Peripla_BP_I"/>
</dbReference>
<dbReference type="GO" id="GO:0003677">
    <property type="term" value="F:DNA binding"/>
    <property type="evidence" value="ECO:0007669"/>
    <property type="project" value="UniProtKB-KW"/>
</dbReference>
<keyword evidence="2 5" id="KW-0238">DNA-binding</keyword>
<evidence type="ECO:0000256" key="2">
    <source>
        <dbReference type="ARBA" id="ARBA00023125"/>
    </source>
</evidence>
<dbReference type="EMBL" id="JAENHP010000002">
    <property type="protein sequence ID" value="MBM2615813.1"/>
    <property type="molecule type" value="Genomic_DNA"/>
</dbReference>
<dbReference type="Gene3D" id="1.10.260.40">
    <property type="entry name" value="lambda repressor-like DNA-binding domains"/>
    <property type="match status" value="1"/>
</dbReference>
<keyword evidence="1" id="KW-0805">Transcription regulation</keyword>
<evidence type="ECO:0000256" key="3">
    <source>
        <dbReference type="ARBA" id="ARBA00023163"/>
    </source>
</evidence>
<evidence type="ECO:0000313" key="6">
    <source>
        <dbReference type="Proteomes" id="UP000632138"/>
    </source>
</evidence>
<dbReference type="InterPro" id="IPR046335">
    <property type="entry name" value="LacI/GalR-like_sensor"/>
</dbReference>
<feature type="domain" description="HTH lacI-type" evidence="4">
    <location>
        <begin position="4"/>
        <end position="58"/>
    </location>
</feature>
<evidence type="ECO:0000256" key="1">
    <source>
        <dbReference type="ARBA" id="ARBA00023015"/>
    </source>
</evidence>
<evidence type="ECO:0000313" key="5">
    <source>
        <dbReference type="EMBL" id="MBM2615813.1"/>
    </source>
</evidence>